<dbReference type="InterPro" id="IPR029058">
    <property type="entry name" value="AB_hydrolase_fold"/>
</dbReference>
<reference evidence="3" key="1">
    <citation type="journal article" date="2014" name="Int. J. Syst. Evol. Microbiol.">
        <title>Complete genome sequence of Corynebacterium casei LMG S-19264T (=DSM 44701T), isolated from a smear-ripened cheese.</title>
        <authorList>
            <consortium name="US DOE Joint Genome Institute (JGI-PGF)"/>
            <person name="Walter F."/>
            <person name="Albersmeier A."/>
            <person name="Kalinowski J."/>
            <person name="Ruckert C."/>
        </authorList>
    </citation>
    <scope>NUCLEOTIDE SEQUENCE</scope>
    <source>
        <strain evidence="3">VKM B-2484</strain>
    </source>
</reference>
<protein>
    <recommendedName>
        <fullName evidence="5">Thioesterase domain-containing protein</fullName>
    </recommendedName>
</protein>
<evidence type="ECO:0008006" key="5">
    <source>
        <dbReference type="Google" id="ProtNLM"/>
    </source>
</evidence>
<sequence length="269" mass="28154">MSFALAGLMAGLVTLMSPPPAQAGPAVVPTPPPPPVEAAQEAPSTPVQPPLVLLLDGLGVYVESDYIGVSALTRPLARQGFRTRTDSHLMLKTKGLVPDVIIGHSMGGETALRYATELARAGYKPPLVITIDAAPAPPACTVPRCINIAGPGFSRVRGAQNISAWDAGARFRNHAQLPTHPAVENLILQETARWMAGWRGRAQAKEQGREPAPRGPGAKPAPQVRAPAPPASPPRAPSPATLPKMWTTPGWSVPGWTLPSWPTLPGQGG</sequence>
<evidence type="ECO:0000313" key="4">
    <source>
        <dbReference type="Proteomes" id="UP001143370"/>
    </source>
</evidence>
<feature type="region of interest" description="Disordered" evidence="1">
    <location>
        <begin position="199"/>
        <end position="269"/>
    </location>
</feature>
<organism evidence="3 4">
    <name type="scientific">Ancylobacter dichloromethanicus</name>
    <dbReference type="NCBI Taxonomy" id="518825"/>
    <lineage>
        <taxon>Bacteria</taxon>
        <taxon>Pseudomonadati</taxon>
        <taxon>Pseudomonadota</taxon>
        <taxon>Alphaproteobacteria</taxon>
        <taxon>Hyphomicrobiales</taxon>
        <taxon>Xanthobacteraceae</taxon>
        <taxon>Ancylobacter</taxon>
    </lineage>
</organism>
<dbReference type="Proteomes" id="UP001143370">
    <property type="component" value="Unassembled WGS sequence"/>
</dbReference>
<feature type="signal peptide" evidence="2">
    <location>
        <begin position="1"/>
        <end position="23"/>
    </location>
</feature>
<dbReference type="EMBL" id="BSFJ01000005">
    <property type="protein sequence ID" value="GLK71576.1"/>
    <property type="molecule type" value="Genomic_DNA"/>
</dbReference>
<feature type="compositionally biased region" description="Low complexity" evidence="1">
    <location>
        <begin position="215"/>
        <end position="226"/>
    </location>
</feature>
<proteinExistence type="predicted"/>
<evidence type="ECO:0000256" key="2">
    <source>
        <dbReference type="SAM" id="SignalP"/>
    </source>
</evidence>
<evidence type="ECO:0000256" key="1">
    <source>
        <dbReference type="SAM" id="MobiDB-lite"/>
    </source>
</evidence>
<keyword evidence="2" id="KW-0732">Signal</keyword>
<feature type="region of interest" description="Disordered" evidence="1">
    <location>
        <begin position="22"/>
        <end position="44"/>
    </location>
</feature>
<feature type="compositionally biased region" description="Basic and acidic residues" evidence="1">
    <location>
        <begin position="203"/>
        <end position="212"/>
    </location>
</feature>
<dbReference type="SUPFAM" id="SSF53474">
    <property type="entry name" value="alpha/beta-Hydrolases"/>
    <property type="match status" value="1"/>
</dbReference>
<feature type="compositionally biased region" description="Pro residues" evidence="1">
    <location>
        <begin position="22"/>
        <end position="36"/>
    </location>
</feature>
<accession>A0A9W6MZ03</accession>
<dbReference type="Gene3D" id="3.40.50.1820">
    <property type="entry name" value="alpha/beta hydrolase"/>
    <property type="match status" value="1"/>
</dbReference>
<reference evidence="3" key="2">
    <citation type="submission" date="2023-01" db="EMBL/GenBank/DDBJ databases">
        <authorList>
            <person name="Sun Q."/>
            <person name="Evtushenko L."/>
        </authorList>
    </citation>
    <scope>NUCLEOTIDE SEQUENCE</scope>
    <source>
        <strain evidence="3">VKM B-2484</strain>
    </source>
</reference>
<name>A0A9W6MZ03_9HYPH</name>
<evidence type="ECO:0000313" key="3">
    <source>
        <dbReference type="EMBL" id="GLK71576.1"/>
    </source>
</evidence>
<dbReference type="AlphaFoldDB" id="A0A9W6MZ03"/>
<keyword evidence="4" id="KW-1185">Reference proteome</keyword>
<comment type="caution">
    <text evidence="3">The sequence shown here is derived from an EMBL/GenBank/DDBJ whole genome shotgun (WGS) entry which is preliminary data.</text>
</comment>
<feature type="compositionally biased region" description="Pro residues" evidence="1">
    <location>
        <begin position="227"/>
        <end position="237"/>
    </location>
</feature>
<feature type="chain" id="PRO_5040956152" description="Thioesterase domain-containing protein" evidence="2">
    <location>
        <begin position="24"/>
        <end position="269"/>
    </location>
</feature>
<gene>
    <name evidence="3" type="ORF">GCM10017643_16910</name>
</gene>